<organism evidence="2 3">
    <name type="scientific">Shimazuella alba</name>
    <dbReference type="NCBI Taxonomy" id="2690964"/>
    <lineage>
        <taxon>Bacteria</taxon>
        <taxon>Bacillati</taxon>
        <taxon>Bacillota</taxon>
        <taxon>Bacilli</taxon>
        <taxon>Bacillales</taxon>
        <taxon>Thermoactinomycetaceae</taxon>
        <taxon>Shimazuella</taxon>
    </lineage>
</organism>
<dbReference type="EMBL" id="WUUL01000009">
    <property type="protein sequence ID" value="MXQ54763.1"/>
    <property type="molecule type" value="Genomic_DNA"/>
</dbReference>
<evidence type="ECO:0000313" key="3">
    <source>
        <dbReference type="Proteomes" id="UP000430692"/>
    </source>
</evidence>
<accession>A0A6I4VUU2</accession>
<dbReference type="Proteomes" id="UP000430692">
    <property type="component" value="Unassembled WGS sequence"/>
</dbReference>
<dbReference type="RefSeq" id="WP_160802114.1">
    <property type="nucleotide sequence ID" value="NZ_WUUL01000009.1"/>
</dbReference>
<dbReference type="Gene3D" id="3.90.79.10">
    <property type="entry name" value="Nucleoside Triphosphate Pyrophosphohydrolase"/>
    <property type="match status" value="1"/>
</dbReference>
<name>A0A6I4VUU2_9BACL</name>
<evidence type="ECO:0000259" key="1">
    <source>
        <dbReference type="PROSITE" id="PS51462"/>
    </source>
</evidence>
<dbReference type="InterPro" id="IPR000086">
    <property type="entry name" value="NUDIX_hydrolase_dom"/>
</dbReference>
<comment type="caution">
    <text evidence="2">The sequence shown here is derived from an EMBL/GenBank/DDBJ whole genome shotgun (WGS) entry which is preliminary data.</text>
</comment>
<dbReference type="SUPFAM" id="SSF55811">
    <property type="entry name" value="Nudix"/>
    <property type="match status" value="1"/>
</dbReference>
<dbReference type="Pfam" id="PF00293">
    <property type="entry name" value="NUDIX"/>
    <property type="match status" value="1"/>
</dbReference>
<dbReference type="PROSITE" id="PS51462">
    <property type="entry name" value="NUDIX"/>
    <property type="match status" value="1"/>
</dbReference>
<gene>
    <name evidence="2" type="ORF">GSM42_13775</name>
</gene>
<dbReference type="AlphaFoldDB" id="A0A6I4VUU2"/>
<reference evidence="2 3" key="1">
    <citation type="submission" date="2019-12" db="EMBL/GenBank/DDBJ databases">
        <title>Whole-genome analyses of novel actinobacteria.</title>
        <authorList>
            <person name="Sahin N."/>
            <person name="Saygin H."/>
        </authorList>
    </citation>
    <scope>NUCLEOTIDE SEQUENCE [LARGE SCALE GENOMIC DNA]</scope>
    <source>
        <strain evidence="2 3">KC615</strain>
    </source>
</reference>
<sequence length="157" mass="18054">MDYRWAWNVLQQYRDPRKVILPGVWDIAVAGHVSAGDTPAKTVVREAEEELGLQLSLVDFSPIGLSMAESITITDMPIVEGWQHRVFDYNYVMCREIDLTKLRLERGHVADVRWYPIDRLEQDLLSPQTAAQHANRPTDNDKLYTMVINAMRKLTVS</sequence>
<protein>
    <submittedName>
        <fullName evidence="2">NUDIX domain-containing protein</fullName>
    </submittedName>
</protein>
<keyword evidence="3" id="KW-1185">Reference proteome</keyword>
<dbReference type="InterPro" id="IPR015797">
    <property type="entry name" value="NUDIX_hydrolase-like_dom_sf"/>
</dbReference>
<evidence type="ECO:0000313" key="2">
    <source>
        <dbReference type="EMBL" id="MXQ54763.1"/>
    </source>
</evidence>
<proteinExistence type="predicted"/>
<feature type="domain" description="Nudix hydrolase" evidence="1">
    <location>
        <begin position="1"/>
        <end position="137"/>
    </location>
</feature>